<feature type="domain" description="HTH lysR-type" evidence="5">
    <location>
        <begin position="7"/>
        <end position="64"/>
    </location>
</feature>
<reference evidence="6 7" key="1">
    <citation type="submission" date="2023-03" db="EMBL/GenBank/DDBJ databases">
        <title>Genome sequence of Microbacterium sp. KACC 23027.</title>
        <authorList>
            <person name="Kim S."/>
            <person name="Heo J."/>
            <person name="Kwon S.-W."/>
        </authorList>
    </citation>
    <scope>NUCLEOTIDE SEQUENCE [LARGE SCALE GENOMIC DNA]</scope>
    <source>
        <strain evidence="6 7">KACC 23027</strain>
    </source>
</reference>
<dbReference type="InterPro" id="IPR000847">
    <property type="entry name" value="LysR_HTH_N"/>
</dbReference>
<evidence type="ECO:0000313" key="7">
    <source>
        <dbReference type="Proteomes" id="UP001214553"/>
    </source>
</evidence>
<name>A0ABY8BWC1_9MICO</name>
<dbReference type="PANTHER" id="PTHR30118:SF15">
    <property type="entry name" value="TRANSCRIPTIONAL REGULATORY PROTEIN"/>
    <property type="match status" value="1"/>
</dbReference>
<dbReference type="InterPro" id="IPR037402">
    <property type="entry name" value="YidZ_PBP2"/>
</dbReference>
<dbReference type="Proteomes" id="UP001214553">
    <property type="component" value="Chromosome"/>
</dbReference>
<dbReference type="InterPro" id="IPR036388">
    <property type="entry name" value="WH-like_DNA-bd_sf"/>
</dbReference>
<keyword evidence="4" id="KW-0804">Transcription</keyword>
<protein>
    <submittedName>
        <fullName evidence="6">LysR family transcriptional regulator</fullName>
    </submittedName>
</protein>
<dbReference type="RefSeq" id="WP_275277828.1">
    <property type="nucleotide sequence ID" value="NZ_CP119108.1"/>
</dbReference>
<keyword evidence="7" id="KW-1185">Reference proteome</keyword>
<evidence type="ECO:0000256" key="1">
    <source>
        <dbReference type="ARBA" id="ARBA00009437"/>
    </source>
</evidence>
<gene>
    <name evidence="6" type="ORF">PU630_14825</name>
</gene>
<dbReference type="Gene3D" id="1.10.10.10">
    <property type="entry name" value="Winged helix-like DNA-binding domain superfamily/Winged helix DNA-binding domain"/>
    <property type="match status" value="1"/>
</dbReference>
<evidence type="ECO:0000256" key="4">
    <source>
        <dbReference type="ARBA" id="ARBA00023163"/>
    </source>
</evidence>
<evidence type="ECO:0000256" key="3">
    <source>
        <dbReference type="ARBA" id="ARBA00023125"/>
    </source>
</evidence>
<comment type="similarity">
    <text evidence="1">Belongs to the LysR transcriptional regulatory family.</text>
</comment>
<evidence type="ECO:0000259" key="5">
    <source>
        <dbReference type="PROSITE" id="PS50931"/>
    </source>
</evidence>
<dbReference type="Pfam" id="PF03466">
    <property type="entry name" value="LysR_substrate"/>
    <property type="match status" value="1"/>
</dbReference>
<evidence type="ECO:0000313" key="6">
    <source>
        <dbReference type="EMBL" id="WEG08500.1"/>
    </source>
</evidence>
<dbReference type="InterPro" id="IPR036390">
    <property type="entry name" value="WH_DNA-bd_sf"/>
</dbReference>
<dbReference type="PROSITE" id="PS50931">
    <property type="entry name" value="HTH_LYSR"/>
    <property type="match status" value="1"/>
</dbReference>
<dbReference type="SUPFAM" id="SSF46785">
    <property type="entry name" value="Winged helix' DNA-binding domain"/>
    <property type="match status" value="1"/>
</dbReference>
<dbReference type="EMBL" id="CP119108">
    <property type="protein sequence ID" value="WEG08500.1"/>
    <property type="molecule type" value="Genomic_DNA"/>
</dbReference>
<dbReference type="InterPro" id="IPR050389">
    <property type="entry name" value="LysR-type_TF"/>
</dbReference>
<evidence type="ECO:0000256" key="2">
    <source>
        <dbReference type="ARBA" id="ARBA00023015"/>
    </source>
</evidence>
<accession>A0ABY8BWC1</accession>
<dbReference type="InterPro" id="IPR005119">
    <property type="entry name" value="LysR_subst-bd"/>
</dbReference>
<keyword evidence="2" id="KW-0805">Transcription regulation</keyword>
<dbReference type="PANTHER" id="PTHR30118">
    <property type="entry name" value="HTH-TYPE TRANSCRIPTIONAL REGULATOR LEUO-RELATED"/>
    <property type="match status" value="1"/>
</dbReference>
<sequence>MSDLRGIDVNLLVVLDAILTERNLTRAGESIGLTQPGVSGAVAKLRKLFDDPLLVRGGRMSELTPKALELQPIVREAMAEIARTLNMRPMFDPRTTDRQFRITASDYALSVMTAPLLDVLEEQAPGVSVEFSPLINVEPIDLLREDVVVASATRLIPGKHQALFSDTMSCIISADNPRLRNGALTLEDLTQLPYVQVALAQGVVMFADEALTEAGVSPSVARIVPGFLPVPFTVAGTAFFGFAPTRLAELYADELGLAIAQLPLRLPVLVESAYWHPSRTDDPALSWLLGVLRTVSERIEFADGTDE</sequence>
<dbReference type="Pfam" id="PF00126">
    <property type="entry name" value="HTH_1"/>
    <property type="match status" value="1"/>
</dbReference>
<organism evidence="6 7">
    <name type="scientific">Microbacterium horticulturae</name>
    <dbReference type="NCBI Taxonomy" id="3028316"/>
    <lineage>
        <taxon>Bacteria</taxon>
        <taxon>Bacillati</taxon>
        <taxon>Actinomycetota</taxon>
        <taxon>Actinomycetes</taxon>
        <taxon>Micrococcales</taxon>
        <taxon>Microbacteriaceae</taxon>
        <taxon>Microbacterium</taxon>
    </lineage>
</organism>
<proteinExistence type="inferred from homology"/>
<dbReference type="CDD" id="cd08417">
    <property type="entry name" value="PBP2_Nitroaromatics_like"/>
    <property type="match status" value="1"/>
</dbReference>
<dbReference type="Gene3D" id="3.40.190.10">
    <property type="entry name" value="Periplasmic binding protein-like II"/>
    <property type="match status" value="2"/>
</dbReference>
<dbReference type="SUPFAM" id="SSF53850">
    <property type="entry name" value="Periplasmic binding protein-like II"/>
    <property type="match status" value="1"/>
</dbReference>
<keyword evidence="3" id="KW-0238">DNA-binding</keyword>